<keyword evidence="5 8" id="KW-0472">Membrane</keyword>
<dbReference type="InterPro" id="IPR000620">
    <property type="entry name" value="EamA_dom"/>
</dbReference>
<dbReference type="SUPFAM" id="SSF103481">
    <property type="entry name" value="Multidrug resistance efflux transporter EmrE"/>
    <property type="match status" value="1"/>
</dbReference>
<gene>
    <name evidence="10" type="primary">Slc35g3</name>
    <name evidence="10" type="ORF">AOXY_G30177</name>
</gene>
<evidence type="ECO:0000259" key="9">
    <source>
        <dbReference type="Pfam" id="PF00892"/>
    </source>
</evidence>
<evidence type="ECO:0000256" key="1">
    <source>
        <dbReference type="ARBA" id="ARBA00004141"/>
    </source>
</evidence>
<feature type="domain" description="EamA" evidence="9">
    <location>
        <begin position="49"/>
        <end position="188"/>
    </location>
</feature>
<comment type="similarity">
    <text evidence="6">Belongs to the SLC35G solute transporter family.</text>
</comment>
<comment type="caution">
    <text evidence="10">The sequence shown here is derived from an EMBL/GenBank/DDBJ whole genome shotgun (WGS) entry which is preliminary data.</text>
</comment>
<feature type="transmembrane region" description="Helical" evidence="8">
    <location>
        <begin position="50"/>
        <end position="71"/>
    </location>
</feature>
<feature type="transmembrane region" description="Helical" evidence="8">
    <location>
        <begin position="296"/>
        <end position="316"/>
    </location>
</feature>
<proteinExistence type="inferred from homology"/>
<feature type="region of interest" description="Disordered" evidence="7">
    <location>
        <begin position="1"/>
        <end position="32"/>
    </location>
</feature>
<evidence type="ECO:0000313" key="11">
    <source>
        <dbReference type="Proteomes" id="UP001230051"/>
    </source>
</evidence>
<sequence>MVDAYRHCPSSSSDEDDEPVEEEEEEADEDCLPLPCPLHWTGLSDSMKGLLAALLGGGVPAGFVPLFTRIAHESAHLPPLEVLFGRCLLHLLVSAAAPCLRRSSAGQSSFGPRAAWPRLLTHAVVNLLSVGCAYSSFTLVPAGNAAAVRKGTSTLASVLLALCLGSGPLSCYDCVGLLGSLLGLLVIVLPDLLLSAHSSPRTGGDLFGYALASLGGLALALGLVIFRTFSHPGRFQGAVFSFGALGALICGPAFSLLGPVWPRGPLAWACLVAVACLALAAFLFSNYAVTKAHPALVCALLHSEVVVSMSLQYAMLGEPVTSFDILGAGVIVGSIAVISAQNFSCDQPPPKRETELLRK</sequence>
<dbReference type="InterPro" id="IPR037185">
    <property type="entry name" value="EmrE-like"/>
</dbReference>
<keyword evidence="4 8" id="KW-1133">Transmembrane helix</keyword>
<feature type="transmembrane region" description="Helical" evidence="8">
    <location>
        <begin position="266"/>
        <end position="284"/>
    </location>
</feature>
<feature type="transmembrane region" description="Helical" evidence="8">
    <location>
        <begin position="120"/>
        <end position="140"/>
    </location>
</feature>
<evidence type="ECO:0000256" key="7">
    <source>
        <dbReference type="SAM" id="MobiDB-lite"/>
    </source>
</evidence>
<evidence type="ECO:0000313" key="10">
    <source>
        <dbReference type="EMBL" id="KAK1153275.1"/>
    </source>
</evidence>
<dbReference type="Proteomes" id="UP001230051">
    <property type="component" value="Unassembled WGS sequence"/>
</dbReference>
<organism evidence="10 11">
    <name type="scientific">Acipenser oxyrinchus oxyrinchus</name>
    <dbReference type="NCBI Taxonomy" id="40147"/>
    <lineage>
        <taxon>Eukaryota</taxon>
        <taxon>Metazoa</taxon>
        <taxon>Chordata</taxon>
        <taxon>Craniata</taxon>
        <taxon>Vertebrata</taxon>
        <taxon>Euteleostomi</taxon>
        <taxon>Actinopterygii</taxon>
        <taxon>Chondrostei</taxon>
        <taxon>Acipenseriformes</taxon>
        <taxon>Acipenseridae</taxon>
        <taxon>Acipenser</taxon>
    </lineage>
</organism>
<feature type="transmembrane region" description="Helical" evidence="8">
    <location>
        <begin position="206"/>
        <end position="226"/>
    </location>
</feature>
<dbReference type="EMBL" id="JAGXEW010000042">
    <property type="protein sequence ID" value="KAK1153275.1"/>
    <property type="molecule type" value="Genomic_DNA"/>
</dbReference>
<evidence type="ECO:0000256" key="2">
    <source>
        <dbReference type="ARBA" id="ARBA00022692"/>
    </source>
</evidence>
<evidence type="ECO:0000256" key="3">
    <source>
        <dbReference type="ARBA" id="ARBA00022737"/>
    </source>
</evidence>
<evidence type="ECO:0000256" key="4">
    <source>
        <dbReference type="ARBA" id="ARBA00022989"/>
    </source>
</evidence>
<dbReference type="GO" id="GO:0016020">
    <property type="term" value="C:membrane"/>
    <property type="evidence" value="ECO:0007669"/>
    <property type="project" value="UniProtKB-SubCell"/>
</dbReference>
<feature type="domain" description="EamA" evidence="9">
    <location>
        <begin position="207"/>
        <end position="339"/>
    </location>
</feature>
<feature type="transmembrane region" description="Helical" evidence="8">
    <location>
        <begin position="146"/>
        <end position="167"/>
    </location>
</feature>
<name>A0AAD8CMD3_ACIOX</name>
<evidence type="ECO:0000256" key="5">
    <source>
        <dbReference type="ARBA" id="ARBA00023136"/>
    </source>
</evidence>
<dbReference type="AlphaFoldDB" id="A0AAD8CMD3"/>
<reference evidence="10" key="1">
    <citation type="submission" date="2022-02" db="EMBL/GenBank/DDBJ databases">
        <title>Atlantic sturgeon de novo genome assembly.</title>
        <authorList>
            <person name="Stock M."/>
            <person name="Klopp C."/>
            <person name="Guiguen Y."/>
            <person name="Cabau C."/>
            <person name="Parinello H."/>
            <person name="Santidrian Yebra-Pimentel E."/>
            <person name="Kuhl H."/>
            <person name="Dirks R.P."/>
            <person name="Guessner J."/>
            <person name="Wuertz S."/>
            <person name="Du K."/>
            <person name="Schartl M."/>
        </authorList>
    </citation>
    <scope>NUCLEOTIDE SEQUENCE</scope>
    <source>
        <strain evidence="10">STURGEONOMICS-FGT-2020</strain>
        <tissue evidence="10">Whole blood</tissue>
    </source>
</reference>
<protein>
    <submittedName>
        <fullName evidence="10">Solute carrier family 35 member G3-like</fullName>
    </submittedName>
</protein>
<keyword evidence="2 8" id="KW-0812">Transmembrane</keyword>
<keyword evidence="11" id="KW-1185">Reference proteome</keyword>
<accession>A0AAD8CMD3</accession>
<feature type="transmembrane region" description="Helical" evidence="8">
    <location>
        <begin position="238"/>
        <end position="260"/>
    </location>
</feature>
<dbReference type="PANTHER" id="PTHR22911">
    <property type="entry name" value="ACYL-MALONYL CONDENSING ENZYME-RELATED"/>
    <property type="match status" value="1"/>
</dbReference>
<dbReference type="PANTHER" id="PTHR22911:SF32">
    <property type="entry name" value="SOLUTE CARRIER FAMILY 35 MEMBER G5-RELATED"/>
    <property type="match status" value="1"/>
</dbReference>
<keyword evidence="3" id="KW-0677">Repeat</keyword>
<comment type="subcellular location">
    <subcellularLocation>
        <location evidence="1">Membrane</location>
        <topology evidence="1">Multi-pass membrane protein</topology>
    </subcellularLocation>
</comment>
<evidence type="ECO:0000256" key="8">
    <source>
        <dbReference type="SAM" id="Phobius"/>
    </source>
</evidence>
<feature type="compositionally biased region" description="Acidic residues" evidence="7">
    <location>
        <begin position="13"/>
        <end position="31"/>
    </location>
</feature>
<feature type="transmembrane region" description="Helical" evidence="8">
    <location>
        <begin position="322"/>
        <end position="343"/>
    </location>
</feature>
<evidence type="ECO:0000256" key="6">
    <source>
        <dbReference type="ARBA" id="ARBA00038136"/>
    </source>
</evidence>
<dbReference type="Pfam" id="PF00892">
    <property type="entry name" value="EamA"/>
    <property type="match status" value="2"/>
</dbReference>